<organism evidence="2 3">
    <name type="scientific">Aestuariispira insulae</name>
    <dbReference type="NCBI Taxonomy" id="1461337"/>
    <lineage>
        <taxon>Bacteria</taxon>
        <taxon>Pseudomonadati</taxon>
        <taxon>Pseudomonadota</taxon>
        <taxon>Alphaproteobacteria</taxon>
        <taxon>Rhodospirillales</taxon>
        <taxon>Kiloniellaceae</taxon>
        <taxon>Aestuariispira</taxon>
    </lineage>
</organism>
<dbReference type="AlphaFoldDB" id="A0A3D9HPX4"/>
<dbReference type="Pfam" id="PF04344">
    <property type="entry name" value="CheZ"/>
    <property type="match status" value="1"/>
</dbReference>
<dbReference type="InterPro" id="IPR007439">
    <property type="entry name" value="Chemotax_Pase_CheZ"/>
</dbReference>
<evidence type="ECO:0000313" key="3">
    <source>
        <dbReference type="Proteomes" id="UP000256845"/>
    </source>
</evidence>
<proteinExistence type="predicted"/>
<reference evidence="2 3" key="1">
    <citation type="submission" date="2018-07" db="EMBL/GenBank/DDBJ databases">
        <title>Genomic Encyclopedia of Type Strains, Phase III (KMG-III): the genomes of soil and plant-associated and newly described type strains.</title>
        <authorList>
            <person name="Whitman W."/>
        </authorList>
    </citation>
    <scope>NUCLEOTIDE SEQUENCE [LARGE SCALE GENOMIC DNA]</scope>
    <source>
        <strain evidence="2 3">CECT 8488</strain>
    </source>
</reference>
<accession>A0A3D9HPX4</accession>
<dbReference type="GO" id="GO:0009288">
    <property type="term" value="C:bacterial-type flagellum"/>
    <property type="evidence" value="ECO:0007669"/>
    <property type="project" value="InterPro"/>
</dbReference>
<comment type="caution">
    <text evidence="2">The sequence shown here is derived from an EMBL/GenBank/DDBJ whole genome shotgun (WGS) entry which is preliminary data.</text>
</comment>
<sequence>MQKMQAKKTFRIEKNLKQMLRQADNIQPGSGDAYDDERAEERHQELMSAINKLRDELSKGAVLESTKPAEAVDKEVVEDYKQQVIEATNLRRDLQELSEAIEKTKQEIAMLGTENESDDKLNSASIELSAVVQDTEAATDNIIAAAEKIEGLGDTIRNHTDDPEEHATLDELSEQIVQIFEACNFQDITGQRITKVVNTMKFIDDRIKRMMDIWGGSELFKGLVEAEEVVEDGEVMHGPALPDERISQADIDALFD</sequence>
<protein>
    <submittedName>
        <fullName evidence="2">Chemotaxis protein CheZ</fullName>
    </submittedName>
</protein>
<dbReference type="Proteomes" id="UP000256845">
    <property type="component" value="Unassembled WGS sequence"/>
</dbReference>
<evidence type="ECO:0000313" key="2">
    <source>
        <dbReference type="EMBL" id="RED51564.1"/>
    </source>
</evidence>
<dbReference type="GO" id="GO:0003824">
    <property type="term" value="F:catalytic activity"/>
    <property type="evidence" value="ECO:0007669"/>
    <property type="project" value="InterPro"/>
</dbReference>
<evidence type="ECO:0000256" key="1">
    <source>
        <dbReference type="SAM" id="MobiDB-lite"/>
    </source>
</evidence>
<dbReference type="SUPFAM" id="SSF75708">
    <property type="entry name" value="Chemotaxis phosphatase CheZ"/>
    <property type="match status" value="1"/>
</dbReference>
<gene>
    <name evidence="2" type="ORF">DFP90_103367</name>
</gene>
<dbReference type="Gene3D" id="1.10.287.500">
    <property type="entry name" value="Helix hairpin bin"/>
    <property type="match status" value="1"/>
</dbReference>
<dbReference type="EMBL" id="QRDW01000003">
    <property type="protein sequence ID" value="RED51564.1"/>
    <property type="molecule type" value="Genomic_DNA"/>
</dbReference>
<name>A0A3D9HPX4_9PROT</name>
<feature type="region of interest" description="Disordered" evidence="1">
    <location>
        <begin position="21"/>
        <end position="43"/>
    </location>
</feature>
<dbReference type="GO" id="GO:0050920">
    <property type="term" value="P:regulation of chemotaxis"/>
    <property type="evidence" value="ECO:0007669"/>
    <property type="project" value="InterPro"/>
</dbReference>
<keyword evidence="3" id="KW-1185">Reference proteome</keyword>